<keyword evidence="1" id="KW-0472">Membrane</keyword>
<comment type="caution">
    <text evidence="2">The sequence shown here is derived from an EMBL/GenBank/DDBJ whole genome shotgun (WGS) entry which is preliminary data.</text>
</comment>
<dbReference type="RefSeq" id="WP_189403845.1">
    <property type="nucleotide sequence ID" value="NZ_BMXP01000002.1"/>
</dbReference>
<gene>
    <name evidence="2" type="ORF">GCM10007391_08290</name>
</gene>
<feature type="transmembrane region" description="Helical" evidence="1">
    <location>
        <begin position="27"/>
        <end position="45"/>
    </location>
</feature>
<dbReference type="PROSITE" id="PS51257">
    <property type="entry name" value="PROKAR_LIPOPROTEIN"/>
    <property type="match status" value="1"/>
</dbReference>
<dbReference type="AlphaFoldDB" id="A0A918MW86"/>
<sequence length="59" mass="6713">MLYRIIAIMFCLVASVACYAMGQHAGIVIFVLLGVMFEMIFWIALTRRSQPVVKTPKTY</sequence>
<dbReference type="EMBL" id="BMXP01000002">
    <property type="protein sequence ID" value="GGW78076.1"/>
    <property type="molecule type" value="Genomic_DNA"/>
</dbReference>
<reference evidence="2" key="2">
    <citation type="submission" date="2020-09" db="EMBL/GenBank/DDBJ databases">
        <authorList>
            <person name="Sun Q."/>
            <person name="Kim S."/>
        </authorList>
    </citation>
    <scope>NUCLEOTIDE SEQUENCE</scope>
    <source>
        <strain evidence="2">KCTC 22164</strain>
    </source>
</reference>
<keyword evidence="3" id="KW-1185">Reference proteome</keyword>
<keyword evidence="1" id="KW-1133">Transmembrane helix</keyword>
<proteinExistence type="predicted"/>
<evidence type="ECO:0000313" key="3">
    <source>
        <dbReference type="Proteomes" id="UP000631300"/>
    </source>
</evidence>
<reference evidence="2" key="1">
    <citation type="journal article" date="2014" name="Int. J. Syst. Evol. Microbiol.">
        <title>Complete genome sequence of Corynebacterium casei LMG S-19264T (=DSM 44701T), isolated from a smear-ripened cheese.</title>
        <authorList>
            <consortium name="US DOE Joint Genome Institute (JGI-PGF)"/>
            <person name="Walter F."/>
            <person name="Albersmeier A."/>
            <person name="Kalinowski J."/>
            <person name="Ruckert C."/>
        </authorList>
    </citation>
    <scope>NUCLEOTIDE SEQUENCE</scope>
    <source>
        <strain evidence="2">KCTC 22164</strain>
    </source>
</reference>
<name>A0A918MW86_9ALTE</name>
<protein>
    <submittedName>
        <fullName evidence="2">Uncharacterized protein</fullName>
    </submittedName>
</protein>
<dbReference type="Proteomes" id="UP000631300">
    <property type="component" value="Unassembled WGS sequence"/>
</dbReference>
<accession>A0A918MW86</accession>
<evidence type="ECO:0000256" key="1">
    <source>
        <dbReference type="SAM" id="Phobius"/>
    </source>
</evidence>
<organism evidence="2 3">
    <name type="scientific">Alteromonas halophila</name>
    <dbReference type="NCBI Taxonomy" id="516698"/>
    <lineage>
        <taxon>Bacteria</taxon>
        <taxon>Pseudomonadati</taxon>
        <taxon>Pseudomonadota</taxon>
        <taxon>Gammaproteobacteria</taxon>
        <taxon>Alteromonadales</taxon>
        <taxon>Alteromonadaceae</taxon>
        <taxon>Alteromonas/Salinimonas group</taxon>
        <taxon>Alteromonas</taxon>
    </lineage>
</organism>
<keyword evidence="1" id="KW-0812">Transmembrane</keyword>
<evidence type="ECO:0000313" key="2">
    <source>
        <dbReference type="EMBL" id="GGW78076.1"/>
    </source>
</evidence>